<proteinExistence type="predicted"/>
<feature type="region of interest" description="Disordered" evidence="1">
    <location>
        <begin position="291"/>
        <end position="313"/>
    </location>
</feature>
<reference evidence="3 4" key="1">
    <citation type="submission" date="2020-08" db="EMBL/GenBank/DDBJ databases">
        <title>Sequencing the genomes of 1000 actinobacteria strains.</title>
        <authorList>
            <person name="Klenk H.-P."/>
        </authorList>
    </citation>
    <scope>NUCLEOTIDE SEQUENCE [LARGE SCALE GENOMIC DNA]</scope>
    <source>
        <strain evidence="3 4">DSM 44593</strain>
    </source>
</reference>
<keyword evidence="2" id="KW-0472">Membrane</keyword>
<evidence type="ECO:0000256" key="2">
    <source>
        <dbReference type="SAM" id="Phobius"/>
    </source>
</evidence>
<dbReference type="RefSeq" id="WP_184634734.1">
    <property type="nucleotide sequence ID" value="NZ_BAABKT010000007.1"/>
</dbReference>
<keyword evidence="2" id="KW-0812">Transmembrane</keyword>
<evidence type="ECO:0000256" key="1">
    <source>
        <dbReference type="SAM" id="MobiDB-lite"/>
    </source>
</evidence>
<keyword evidence="2" id="KW-1133">Transmembrane helix</keyword>
<dbReference type="Proteomes" id="UP000578077">
    <property type="component" value="Unassembled WGS sequence"/>
</dbReference>
<keyword evidence="4" id="KW-1185">Reference proteome</keyword>
<evidence type="ECO:0000313" key="4">
    <source>
        <dbReference type="Proteomes" id="UP000578077"/>
    </source>
</evidence>
<comment type="caution">
    <text evidence="3">The sequence shown here is derived from an EMBL/GenBank/DDBJ whole genome shotgun (WGS) entry which is preliminary data.</text>
</comment>
<organism evidence="3 4">
    <name type="scientific">Streptomonospora salina</name>
    <dbReference type="NCBI Taxonomy" id="104205"/>
    <lineage>
        <taxon>Bacteria</taxon>
        <taxon>Bacillati</taxon>
        <taxon>Actinomycetota</taxon>
        <taxon>Actinomycetes</taxon>
        <taxon>Streptosporangiales</taxon>
        <taxon>Nocardiopsidaceae</taxon>
        <taxon>Streptomonospora</taxon>
    </lineage>
</organism>
<feature type="transmembrane region" description="Helical" evidence="2">
    <location>
        <begin position="33"/>
        <end position="50"/>
    </location>
</feature>
<gene>
    <name evidence="3" type="ORF">HNR25_002222</name>
</gene>
<evidence type="ECO:0008006" key="5">
    <source>
        <dbReference type="Google" id="ProtNLM"/>
    </source>
</evidence>
<dbReference type="AlphaFoldDB" id="A0A841EGC7"/>
<feature type="compositionally biased region" description="Basic and acidic residues" evidence="1">
    <location>
        <begin position="291"/>
        <end position="302"/>
    </location>
</feature>
<accession>A0A841EGC7</accession>
<feature type="transmembrane region" description="Helical" evidence="2">
    <location>
        <begin position="56"/>
        <end position="76"/>
    </location>
</feature>
<evidence type="ECO:0000313" key="3">
    <source>
        <dbReference type="EMBL" id="MBB5998471.1"/>
    </source>
</evidence>
<protein>
    <recommendedName>
        <fullName evidence="5">PrgI family protein</fullName>
    </recommendedName>
</protein>
<dbReference type="Pfam" id="PF12666">
    <property type="entry name" value="PrgI"/>
    <property type="match status" value="1"/>
</dbReference>
<dbReference type="InterPro" id="IPR024414">
    <property type="entry name" value="Uncharacterised_PrgI"/>
</dbReference>
<dbReference type="EMBL" id="JACHLY010000001">
    <property type="protein sequence ID" value="MBB5998471.1"/>
    <property type="molecule type" value="Genomic_DNA"/>
</dbReference>
<name>A0A841EGC7_9ACTN</name>
<feature type="compositionally biased region" description="Acidic residues" evidence="1">
    <location>
        <begin position="303"/>
        <end position="313"/>
    </location>
</feature>
<sequence length="313" mass="32986">MASETPAARWRACIPADIDRPEPVAFGLTGRQLLIVAPAVLVLWGGFLGLKETVPVWALAGAAVPLAAVALVLALGQRDGMGLDAFALAAASWARVPKRRTGARSGIAGRLPAWAPRTRRDPRLAPLRLPASAISADGVVSLDGREAVLIACTTVNVHLASQEEQDAAIGAFAAVLDSLTHPVQILLQGRSLDLAPYTTMLRDNAAGLAHPALAEAARAHADFLDTLRSRCDLTRRQMVLVVTARPGAAEGPAPVVRIAEEVATQLGGIGVTARRLDGGWTRWLLGEAMEPWRDAPARPREPDGDEAETCPPP</sequence>